<name>A0A4E0QDU8_9EURY</name>
<sequence length="473" mass="53428">MSTAKKIATNTTFILVGNVLVKILALLVSVYLARYFGVEYFGEYNFVITYLTFFIFVANFGLDPILIRNLSRPGSNTDHLTSNILMIRVLTSLLSIVLAILLVRLLDYPNETILYVSVLSAILLFQGISYLFESVFHANLKMYYSAIGLIVSKMFYSAAAFGLICLNRTLLDFLYLYIVAEMIRTLIAVYYSQNFVSIKLDIDWKLWKSLFKECLPFIASYALFIIYYRIDILMLSKMDGIFAVGLYSSAYRLVDPILFIPAALASTLMPLMSKEYLHNLTKFRILYSAGSKYILILMLPLTIALFLLSENVIHLLYTEDYYPGIITLQILSLTLVFNSMNSIQNSLLIASDRQKINTLSIGIGCVLNVVLNFIFIPIYGYNGAAIATLISVIVLFLIQLLFIKQTLSILSLNRSSSGIIISSFLMGSIIYLNPKSNLLILILSCVLTYVTLLWLTKSLSKQEITMIKSILKK</sequence>
<evidence type="ECO:0000256" key="4">
    <source>
        <dbReference type="ARBA" id="ARBA00022989"/>
    </source>
</evidence>
<dbReference type="InterPro" id="IPR002797">
    <property type="entry name" value="Polysacc_synth"/>
</dbReference>
<feature type="transmembrane region" description="Helical" evidence="6">
    <location>
        <begin position="321"/>
        <end position="338"/>
    </location>
</feature>
<keyword evidence="2" id="KW-1003">Cell membrane</keyword>
<feature type="transmembrane region" description="Helical" evidence="6">
    <location>
        <begin position="44"/>
        <end position="62"/>
    </location>
</feature>
<dbReference type="GO" id="GO:0005886">
    <property type="term" value="C:plasma membrane"/>
    <property type="evidence" value="ECO:0007669"/>
    <property type="project" value="UniProtKB-SubCell"/>
</dbReference>
<keyword evidence="4 6" id="KW-1133">Transmembrane helix</keyword>
<gene>
    <name evidence="7" type="ORF">CUN85_01460</name>
</gene>
<feature type="transmembrane region" description="Helical" evidence="6">
    <location>
        <begin position="250"/>
        <end position="272"/>
    </location>
</feature>
<dbReference type="OrthoDB" id="19148at2157"/>
<feature type="transmembrane region" description="Helical" evidence="6">
    <location>
        <begin position="112"/>
        <end position="132"/>
    </location>
</feature>
<accession>A0A4E0QDU8</accession>
<feature type="transmembrane region" description="Helical" evidence="6">
    <location>
        <begin position="415"/>
        <end position="432"/>
    </location>
</feature>
<feature type="transmembrane region" description="Helical" evidence="6">
    <location>
        <begin position="210"/>
        <end position="230"/>
    </location>
</feature>
<evidence type="ECO:0000256" key="3">
    <source>
        <dbReference type="ARBA" id="ARBA00022692"/>
    </source>
</evidence>
<feature type="transmembrane region" description="Helical" evidence="6">
    <location>
        <begin position="385"/>
        <end position="403"/>
    </location>
</feature>
<proteinExistence type="predicted"/>
<dbReference type="RefSeq" id="WP_135388268.1">
    <property type="nucleotide sequence ID" value="NZ_PGGK01000001.1"/>
</dbReference>
<comment type="caution">
    <text evidence="7">The sequence shown here is derived from an EMBL/GenBank/DDBJ whole genome shotgun (WGS) entry which is preliminary data.</text>
</comment>
<keyword evidence="5 6" id="KW-0472">Membrane</keyword>
<keyword evidence="8" id="KW-1185">Reference proteome</keyword>
<feature type="transmembrane region" description="Helical" evidence="6">
    <location>
        <begin position="359"/>
        <end position="379"/>
    </location>
</feature>
<dbReference type="Proteomes" id="UP000297295">
    <property type="component" value="Unassembled WGS sequence"/>
</dbReference>
<dbReference type="InterPro" id="IPR050833">
    <property type="entry name" value="Poly_Biosynth_Transport"/>
</dbReference>
<dbReference type="EMBL" id="PGGK01000001">
    <property type="protein sequence ID" value="TGC11561.1"/>
    <property type="molecule type" value="Genomic_DNA"/>
</dbReference>
<feature type="transmembrane region" description="Helical" evidence="6">
    <location>
        <begin position="12"/>
        <end position="32"/>
    </location>
</feature>
<evidence type="ECO:0000256" key="2">
    <source>
        <dbReference type="ARBA" id="ARBA00022475"/>
    </source>
</evidence>
<reference evidence="7 8" key="1">
    <citation type="submission" date="2017-11" db="EMBL/GenBank/DDBJ databases">
        <title>Isolation and Characterization of Methanogenic Archaea from Saline Meromictic Lake at Siberia.</title>
        <authorList>
            <person name="Shen Y."/>
            <person name="Huang H.-H."/>
            <person name="Lai M.-C."/>
            <person name="Chen S.-C."/>
        </authorList>
    </citation>
    <scope>NUCLEOTIDE SEQUENCE [LARGE SCALE GENOMIC DNA]</scope>
    <source>
        <strain evidence="7 8">SY-01</strain>
    </source>
</reference>
<dbReference type="PANTHER" id="PTHR30250">
    <property type="entry name" value="PST FAMILY PREDICTED COLANIC ACID TRANSPORTER"/>
    <property type="match status" value="1"/>
</dbReference>
<protein>
    <submittedName>
        <fullName evidence="7">Uncharacterized protein</fullName>
    </submittedName>
</protein>
<dbReference type="PANTHER" id="PTHR30250:SF11">
    <property type="entry name" value="O-ANTIGEN TRANSPORTER-RELATED"/>
    <property type="match status" value="1"/>
</dbReference>
<evidence type="ECO:0000313" key="7">
    <source>
        <dbReference type="EMBL" id="TGC11561.1"/>
    </source>
</evidence>
<feature type="transmembrane region" description="Helical" evidence="6">
    <location>
        <begin position="144"/>
        <end position="164"/>
    </location>
</feature>
<evidence type="ECO:0000313" key="8">
    <source>
        <dbReference type="Proteomes" id="UP000297295"/>
    </source>
</evidence>
<feature type="transmembrane region" description="Helical" evidence="6">
    <location>
        <begin position="293"/>
        <end position="309"/>
    </location>
</feature>
<evidence type="ECO:0000256" key="5">
    <source>
        <dbReference type="ARBA" id="ARBA00023136"/>
    </source>
</evidence>
<feature type="transmembrane region" description="Helical" evidence="6">
    <location>
        <begin position="83"/>
        <end position="106"/>
    </location>
</feature>
<feature type="transmembrane region" description="Helical" evidence="6">
    <location>
        <begin position="438"/>
        <end position="456"/>
    </location>
</feature>
<comment type="subcellular location">
    <subcellularLocation>
        <location evidence="1">Cell membrane</location>
        <topology evidence="1">Multi-pass membrane protein</topology>
    </subcellularLocation>
</comment>
<dbReference type="Pfam" id="PF01943">
    <property type="entry name" value="Polysacc_synt"/>
    <property type="match status" value="1"/>
</dbReference>
<keyword evidence="3 6" id="KW-0812">Transmembrane</keyword>
<evidence type="ECO:0000256" key="6">
    <source>
        <dbReference type="SAM" id="Phobius"/>
    </source>
</evidence>
<feature type="transmembrane region" description="Helical" evidence="6">
    <location>
        <begin position="170"/>
        <end position="190"/>
    </location>
</feature>
<dbReference type="CDD" id="cd13128">
    <property type="entry name" value="MATE_Wzx_like"/>
    <property type="match status" value="1"/>
</dbReference>
<organism evidence="7 8">
    <name type="scientific">Methanolobus halotolerans</name>
    <dbReference type="NCBI Taxonomy" id="2052935"/>
    <lineage>
        <taxon>Archaea</taxon>
        <taxon>Methanobacteriati</taxon>
        <taxon>Methanobacteriota</taxon>
        <taxon>Stenosarchaea group</taxon>
        <taxon>Methanomicrobia</taxon>
        <taxon>Methanosarcinales</taxon>
        <taxon>Methanosarcinaceae</taxon>
        <taxon>Methanolobus</taxon>
    </lineage>
</organism>
<dbReference type="AlphaFoldDB" id="A0A4E0QDU8"/>
<evidence type="ECO:0000256" key="1">
    <source>
        <dbReference type="ARBA" id="ARBA00004651"/>
    </source>
</evidence>